<dbReference type="InterPro" id="IPR000857">
    <property type="entry name" value="MyTH4_dom"/>
</dbReference>
<sequence>MQLSDSSFYGTGKSPARKSSAPLYHSPKQAQSPYGQLVLTRQKCPEKTQSLEYSPVGKEYVKQLVYVEQSSSSPRFKTADRLLRYGPTGGYGGSYGGSYTLQHNQSLVRDPRLLLDYSGEGGEGGQRLLYEDSISWTSSHTHSFSSGSVQAFSPGGNRKRKSRKPSLPHDLARCGGLEGELAGTASEAMLAQARLAWEAQQVMKQRSSWDSGQGGGASTLDHSEILTELLERVCCTESKGCEYDRQLFITVPRPRIKSPLPPLVSPLLRTSPFRWNTGTKERMLIKVTDREPSFLAHQGNGYSPSDPSTPNAPSGGGTISRTRRSSGGTLPSEPDGSPVLYADRRQSPFLKRAELGNAGTHRRSSADSQPPSPRYAYEPPLYEEPPSEYQSPPIYEEPPTDMQLSDSSFYGTGKSPARKSSAPLYHSPKQAQSPYGQLVLTRQKCPEKTQSLEYSPVGKEYVKQLVYVEQSSSSPRFKTADRLLRYGPTGGYGGSYGGSYTLQHNQSLVRDPRLLLDYSGEGGEGGQRLLYEDSISWTSSHTHSFSSGSVQAFSPGGNRKRKSRKPSLPHDLARCGGLEGELAGTASEAMLAQARLAWEAQQVMKQRSSWDSGQGGGASQGSGSKDGYESDGAVPLPLPGPVVRAFSEDEALAQSDSHHWKRSTFDRLGFPQALLEKSLSVQTNLASPEPYLHPSQSEDLGACVQFEASRNARNMMPSASCGIFPEFTLRKPSSETDIENWASKHFNKHTQGLFRKKVSIANMLAWSSEPIKKPMIVTSDRTVKKEAVDIFKLIQTYMGDRRSKTDPLSVALEVVVRGWSNQGLRDELYIQLCRQTTENFRYDSLERGWELMAICLAFFPPTPRFHTYLEGYIYRHMDPLNDTKGVAISSYAKYCYRKLTKAALTGAKKVSRDIDEVNALKLQVDQWKIPTGLEDPHIPASLLKLWYRELEEPLIPHEFYEECINQYDNPEAAVNVVLGLPHINKLVLCYLIRFLQVFAQPANVAITKMDVNNLAMVMAPNCLRCQSDDPRVIFENTRKEMSFIRVLIQRLDTSFMDGIL</sequence>
<name>A0A3Q3K9D8_MONAL</name>
<dbReference type="AlphaFoldDB" id="A0A3Q3K9D8"/>
<dbReference type="GO" id="GO:0005096">
    <property type="term" value="F:GTPase activator activity"/>
    <property type="evidence" value="ECO:0007669"/>
    <property type="project" value="TreeGrafter"/>
</dbReference>
<protein>
    <recommendedName>
        <fullName evidence="6">Rho-GAP domain-containing protein</fullName>
    </recommendedName>
</protein>
<evidence type="ECO:0000256" key="1">
    <source>
        <dbReference type="SAM" id="MobiDB-lite"/>
    </source>
</evidence>
<dbReference type="Proteomes" id="UP000261600">
    <property type="component" value="Unplaced"/>
</dbReference>
<feature type="region of interest" description="Disordered" evidence="1">
    <location>
        <begin position="605"/>
        <end position="640"/>
    </location>
</feature>
<feature type="region of interest" description="Disordered" evidence="1">
    <location>
        <begin position="141"/>
        <end position="171"/>
    </location>
</feature>
<feature type="domain" description="Rho-GAP" evidence="2">
    <location>
        <begin position="878"/>
        <end position="1055"/>
    </location>
</feature>
<feature type="region of interest" description="Disordered" evidence="1">
    <location>
        <begin position="353"/>
        <end position="433"/>
    </location>
</feature>
<organism evidence="4 5">
    <name type="scientific">Monopterus albus</name>
    <name type="common">Swamp eel</name>
    <dbReference type="NCBI Taxonomy" id="43700"/>
    <lineage>
        <taxon>Eukaryota</taxon>
        <taxon>Metazoa</taxon>
        <taxon>Chordata</taxon>
        <taxon>Craniata</taxon>
        <taxon>Vertebrata</taxon>
        <taxon>Euteleostomi</taxon>
        <taxon>Actinopterygii</taxon>
        <taxon>Neopterygii</taxon>
        <taxon>Teleostei</taxon>
        <taxon>Neoteleostei</taxon>
        <taxon>Acanthomorphata</taxon>
        <taxon>Anabantaria</taxon>
        <taxon>Synbranchiformes</taxon>
        <taxon>Synbranchidae</taxon>
        <taxon>Monopterus</taxon>
    </lineage>
</organism>
<dbReference type="STRING" id="43700.ENSMALP00000030559"/>
<dbReference type="GO" id="GO:0007165">
    <property type="term" value="P:signal transduction"/>
    <property type="evidence" value="ECO:0007669"/>
    <property type="project" value="InterPro"/>
</dbReference>
<dbReference type="InterPro" id="IPR000198">
    <property type="entry name" value="RhoGAP_dom"/>
</dbReference>
<dbReference type="Gene3D" id="1.25.40.530">
    <property type="entry name" value="MyTH4 domain"/>
    <property type="match status" value="1"/>
</dbReference>
<feature type="compositionally biased region" description="Polar residues" evidence="1">
    <location>
        <begin position="300"/>
        <end position="312"/>
    </location>
</feature>
<evidence type="ECO:0000259" key="3">
    <source>
        <dbReference type="PROSITE" id="PS51016"/>
    </source>
</evidence>
<accession>A0A3Q3K9D8</accession>
<feature type="compositionally biased region" description="Basic residues" evidence="1">
    <location>
        <begin position="157"/>
        <end position="166"/>
    </location>
</feature>
<evidence type="ECO:0000259" key="2">
    <source>
        <dbReference type="PROSITE" id="PS50238"/>
    </source>
</evidence>
<dbReference type="FunFam" id="1.10.555.10:FF:000187">
    <property type="match status" value="1"/>
</dbReference>
<dbReference type="InterPro" id="IPR008936">
    <property type="entry name" value="Rho_GTPase_activation_prot"/>
</dbReference>
<feature type="compositionally biased region" description="Basic residues" evidence="1">
    <location>
        <begin position="558"/>
        <end position="567"/>
    </location>
</feature>
<dbReference type="FunFam" id="1.25.40.530:FF:000003">
    <property type="entry name" value="Rho GTPase-activating protein 39"/>
    <property type="match status" value="1"/>
</dbReference>
<dbReference type="PANTHER" id="PTHR45876">
    <property type="entry name" value="FI04035P"/>
    <property type="match status" value="1"/>
</dbReference>
<dbReference type="SMART" id="SM00139">
    <property type="entry name" value="MyTH4"/>
    <property type="match status" value="1"/>
</dbReference>
<dbReference type="PROSITE" id="PS51016">
    <property type="entry name" value="MYTH4"/>
    <property type="match status" value="1"/>
</dbReference>
<dbReference type="PANTHER" id="PTHR45876:SF1">
    <property type="entry name" value="RHO GTPASE-ACTIVATING PROTEIN 39"/>
    <property type="match status" value="1"/>
</dbReference>
<keyword evidence="5" id="KW-1185">Reference proteome</keyword>
<proteinExistence type="predicted"/>
<evidence type="ECO:0000313" key="4">
    <source>
        <dbReference type="Ensembl" id="ENSMALP00000030559.1"/>
    </source>
</evidence>
<reference evidence="4" key="1">
    <citation type="submission" date="2025-08" db="UniProtKB">
        <authorList>
            <consortium name="Ensembl"/>
        </authorList>
    </citation>
    <scope>IDENTIFICATION</scope>
</reference>
<dbReference type="InterPro" id="IPR038185">
    <property type="entry name" value="MyTH4_dom_sf"/>
</dbReference>
<feature type="region of interest" description="Disordered" evidence="1">
    <location>
        <begin position="294"/>
        <end position="341"/>
    </location>
</feature>
<dbReference type="PROSITE" id="PS50238">
    <property type="entry name" value="RHOGAP"/>
    <property type="match status" value="1"/>
</dbReference>
<dbReference type="Ensembl" id="ENSMALT00000031098.1">
    <property type="protein sequence ID" value="ENSMALP00000030559.1"/>
    <property type="gene ID" value="ENSMALG00000021101.1"/>
</dbReference>
<reference evidence="4" key="2">
    <citation type="submission" date="2025-09" db="UniProtKB">
        <authorList>
            <consortium name="Ensembl"/>
        </authorList>
    </citation>
    <scope>IDENTIFICATION</scope>
</reference>
<evidence type="ECO:0000313" key="5">
    <source>
        <dbReference type="Proteomes" id="UP000261600"/>
    </source>
</evidence>
<dbReference type="GO" id="GO:0005737">
    <property type="term" value="C:cytoplasm"/>
    <property type="evidence" value="ECO:0007669"/>
    <property type="project" value="TreeGrafter"/>
</dbReference>
<dbReference type="SUPFAM" id="SSF48350">
    <property type="entry name" value="GTPase activation domain, GAP"/>
    <property type="match status" value="1"/>
</dbReference>
<dbReference type="SMART" id="SM00324">
    <property type="entry name" value="RhoGAP"/>
    <property type="match status" value="1"/>
</dbReference>
<feature type="region of interest" description="Disordered" evidence="1">
    <location>
        <begin position="542"/>
        <end position="572"/>
    </location>
</feature>
<evidence type="ECO:0008006" key="6">
    <source>
        <dbReference type="Google" id="ProtNLM"/>
    </source>
</evidence>
<feature type="domain" description="MyTH4" evidence="3">
    <location>
        <begin position="766"/>
        <end position="921"/>
    </location>
</feature>
<feature type="region of interest" description="Disordered" evidence="1">
    <location>
        <begin position="1"/>
        <end position="36"/>
    </location>
</feature>
<dbReference type="Pfam" id="PF00784">
    <property type="entry name" value="MyTH4"/>
    <property type="match status" value="1"/>
</dbReference>
<dbReference type="GO" id="GO:0005856">
    <property type="term" value="C:cytoskeleton"/>
    <property type="evidence" value="ECO:0007669"/>
    <property type="project" value="InterPro"/>
</dbReference>